<dbReference type="EMBL" id="CM014096">
    <property type="protein sequence ID" value="TKS87953.1"/>
    <property type="molecule type" value="Genomic_DNA"/>
</dbReference>
<feature type="region of interest" description="Disordered" evidence="1">
    <location>
        <begin position="31"/>
        <end position="69"/>
    </location>
</feature>
<feature type="compositionally biased region" description="Basic and acidic residues" evidence="1">
    <location>
        <begin position="113"/>
        <end position="187"/>
    </location>
</feature>
<accession>A0A4U5VI04</accession>
<keyword evidence="3" id="KW-1185">Reference proteome</keyword>
<proteinExistence type="predicted"/>
<evidence type="ECO:0000313" key="2">
    <source>
        <dbReference type="EMBL" id="TKS87953.1"/>
    </source>
</evidence>
<name>A0A4U5VI04_COLLU</name>
<dbReference type="Proteomes" id="UP000298787">
    <property type="component" value="Chromosome 19"/>
</dbReference>
<dbReference type="AlphaFoldDB" id="A0A4U5VI04"/>
<feature type="region of interest" description="Disordered" evidence="1">
    <location>
        <begin position="93"/>
        <end position="215"/>
    </location>
</feature>
<evidence type="ECO:0000256" key="1">
    <source>
        <dbReference type="SAM" id="MobiDB-lite"/>
    </source>
</evidence>
<evidence type="ECO:0000313" key="3">
    <source>
        <dbReference type="Proteomes" id="UP000298787"/>
    </source>
</evidence>
<protein>
    <submittedName>
        <fullName evidence="2">Uncharacterized protein</fullName>
    </submittedName>
</protein>
<reference evidence="2 3" key="1">
    <citation type="submission" date="2019-01" db="EMBL/GenBank/DDBJ databases">
        <title>Genome Assembly of Collichthys lucidus.</title>
        <authorList>
            <person name="Cai M."/>
            <person name="Xiao S."/>
        </authorList>
    </citation>
    <scope>NUCLEOTIDE SEQUENCE [LARGE SCALE GENOMIC DNA]</scope>
    <source>
        <strain evidence="2">JT15FE1705JMU</strain>
        <tissue evidence="2">Muscle</tissue>
    </source>
</reference>
<gene>
    <name evidence="2" type="ORF">D9C73_022077</name>
</gene>
<dbReference type="STRING" id="240159.A0A4U5VI04"/>
<organism evidence="2 3">
    <name type="scientific">Collichthys lucidus</name>
    <name type="common">Big head croaker</name>
    <name type="synonym">Sciaena lucida</name>
    <dbReference type="NCBI Taxonomy" id="240159"/>
    <lineage>
        <taxon>Eukaryota</taxon>
        <taxon>Metazoa</taxon>
        <taxon>Chordata</taxon>
        <taxon>Craniata</taxon>
        <taxon>Vertebrata</taxon>
        <taxon>Euteleostomi</taxon>
        <taxon>Actinopterygii</taxon>
        <taxon>Neopterygii</taxon>
        <taxon>Teleostei</taxon>
        <taxon>Neoteleostei</taxon>
        <taxon>Acanthomorphata</taxon>
        <taxon>Eupercaria</taxon>
        <taxon>Sciaenidae</taxon>
        <taxon>Collichthys</taxon>
    </lineage>
</organism>
<sequence>MHYTKPTAESGPVCIITVAFRSSFPSVTRGMEQQNMARVAPAPTSAPANPDQAEPEGQEAAPPPPPIVINKYSDEQLRAIVIKMRDRLQLYKDKVVDHYASSPEISPPVTPRLLKDKYTKVIEERKRQTEEDRIKKEEAEKKKKEEQEKKKKEAEQKKKEEEEKKKAEAQEEKKEEKDLKTKLKEAAWKLTKAKGPAGAKAEEKPKGLTLFQQKPPTPKLLRAFGVRRNSILEKLKNAQNAGVQK</sequence>